<dbReference type="KEGG" id="tpla:ElP_40680"/>
<feature type="signal peptide" evidence="1">
    <location>
        <begin position="1"/>
        <end position="19"/>
    </location>
</feature>
<feature type="domain" description="FAS1" evidence="2">
    <location>
        <begin position="23"/>
        <end position="156"/>
    </location>
</feature>
<dbReference type="EMBL" id="CP036426">
    <property type="protein sequence ID" value="QDV36154.1"/>
    <property type="molecule type" value="Genomic_DNA"/>
</dbReference>
<dbReference type="AlphaFoldDB" id="A0A518H5N3"/>
<dbReference type="GO" id="GO:0050839">
    <property type="term" value="F:cell adhesion molecule binding"/>
    <property type="evidence" value="ECO:0007669"/>
    <property type="project" value="TreeGrafter"/>
</dbReference>
<dbReference type="GO" id="GO:0031012">
    <property type="term" value="C:extracellular matrix"/>
    <property type="evidence" value="ECO:0007669"/>
    <property type="project" value="TreeGrafter"/>
</dbReference>
<dbReference type="PROSITE" id="PS50213">
    <property type="entry name" value="FAS1"/>
    <property type="match status" value="1"/>
</dbReference>
<dbReference type="PANTHER" id="PTHR10900:SF77">
    <property type="entry name" value="FI19380P1"/>
    <property type="match status" value="1"/>
</dbReference>
<protein>
    <submittedName>
        <fullName evidence="3">Immunogenic protein MPT70</fullName>
    </submittedName>
</protein>
<organism evidence="3 4">
    <name type="scientific">Tautonia plasticadhaerens</name>
    <dbReference type="NCBI Taxonomy" id="2527974"/>
    <lineage>
        <taxon>Bacteria</taxon>
        <taxon>Pseudomonadati</taxon>
        <taxon>Planctomycetota</taxon>
        <taxon>Planctomycetia</taxon>
        <taxon>Isosphaerales</taxon>
        <taxon>Isosphaeraceae</taxon>
        <taxon>Tautonia</taxon>
    </lineage>
</organism>
<evidence type="ECO:0000313" key="4">
    <source>
        <dbReference type="Proteomes" id="UP000317835"/>
    </source>
</evidence>
<dbReference type="InterPro" id="IPR050904">
    <property type="entry name" value="Adhesion/Biosynth-related"/>
</dbReference>
<evidence type="ECO:0000256" key="1">
    <source>
        <dbReference type="SAM" id="SignalP"/>
    </source>
</evidence>
<dbReference type="Gene3D" id="2.30.180.10">
    <property type="entry name" value="FAS1 domain"/>
    <property type="match status" value="1"/>
</dbReference>
<dbReference type="InterPro" id="IPR036378">
    <property type="entry name" value="FAS1_dom_sf"/>
</dbReference>
<dbReference type="FunFam" id="2.30.180.10:FF:000032">
    <property type="entry name" value="Fasciclin domain-containing protein, putative"/>
    <property type="match status" value="1"/>
</dbReference>
<gene>
    <name evidence="3" type="ORF">ElP_40680</name>
</gene>
<proteinExistence type="predicted"/>
<dbReference type="SUPFAM" id="SSF82153">
    <property type="entry name" value="FAS1 domain"/>
    <property type="match status" value="1"/>
</dbReference>
<sequence precursor="true">MHPFVAPILALALASPAAAQEASKSLVEYVAEEPNFQTLYSYLKLSGLDKALEEGGPYTVFAPTDEAFAKLPKGTTDALAGDPEGLARILKFHVIPQEVMASDAKKAAGSEVKTLLEGCPLPISGRGEMLMVGKARVVKADVPATNGVIHVIDSVLLPPEQ</sequence>
<dbReference type="GO" id="GO:0030198">
    <property type="term" value="P:extracellular matrix organization"/>
    <property type="evidence" value="ECO:0007669"/>
    <property type="project" value="TreeGrafter"/>
</dbReference>
<dbReference type="SMART" id="SM00554">
    <property type="entry name" value="FAS1"/>
    <property type="match status" value="1"/>
</dbReference>
<evidence type="ECO:0000313" key="3">
    <source>
        <dbReference type="EMBL" id="QDV36154.1"/>
    </source>
</evidence>
<dbReference type="GO" id="GO:0005615">
    <property type="term" value="C:extracellular space"/>
    <property type="evidence" value="ECO:0007669"/>
    <property type="project" value="TreeGrafter"/>
</dbReference>
<keyword evidence="4" id="KW-1185">Reference proteome</keyword>
<feature type="chain" id="PRO_5021815772" evidence="1">
    <location>
        <begin position="20"/>
        <end position="161"/>
    </location>
</feature>
<keyword evidence="1" id="KW-0732">Signal</keyword>
<dbReference type="PANTHER" id="PTHR10900">
    <property type="entry name" value="PERIOSTIN-RELATED"/>
    <property type="match status" value="1"/>
</dbReference>
<dbReference type="Proteomes" id="UP000317835">
    <property type="component" value="Chromosome"/>
</dbReference>
<reference evidence="3 4" key="1">
    <citation type="submission" date="2019-02" db="EMBL/GenBank/DDBJ databases">
        <title>Deep-cultivation of Planctomycetes and their phenomic and genomic characterization uncovers novel biology.</title>
        <authorList>
            <person name="Wiegand S."/>
            <person name="Jogler M."/>
            <person name="Boedeker C."/>
            <person name="Pinto D."/>
            <person name="Vollmers J."/>
            <person name="Rivas-Marin E."/>
            <person name="Kohn T."/>
            <person name="Peeters S.H."/>
            <person name="Heuer A."/>
            <person name="Rast P."/>
            <person name="Oberbeckmann S."/>
            <person name="Bunk B."/>
            <person name="Jeske O."/>
            <person name="Meyerdierks A."/>
            <person name="Storesund J.E."/>
            <person name="Kallscheuer N."/>
            <person name="Luecker S."/>
            <person name="Lage O.M."/>
            <person name="Pohl T."/>
            <person name="Merkel B.J."/>
            <person name="Hornburger P."/>
            <person name="Mueller R.-W."/>
            <person name="Bruemmer F."/>
            <person name="Labrenz M."/>
            <person name="Spormann A.M."/>
            <person name="Op den Camp H."/>
            <person name="Overmann J."/>
            <person name="Amann R."/>
            <person name="Jetten M.S.M."/>
            <person name="Mascher T."/>
            <person name="Medema M.H."/>
            <person name="Devos D.P."/>
            <person name="Kaster A.-K."/>
            <person name="Ovreas L."/>
            <person name="Rohde M."/>
            <person name="Galperin M.Y."/>
            <person name="Jogler C."/>
        </authorList>
    </citation>
    <scope>NUCLEOTIDE SEQUENCE [LARGE SCALE GENOMIC DNA]</scope>
    <source>
        <strain evidence="3 4">ElP</strain>
    </source>
</reference>
<dbReference type="InterPro" id="IPR000782">
    <property type="entry name" value="FAS1_domain"/>
</dbReference>
<evidence type="ECO:0000259" key="2">
    <source>
        <dbReference type="PROSITE" id="PS50213"/>
    </source>
</evidence>
<accession>A0A518H5N3</accession>
<dbReference type="GO" id="GO:0007155">
    <property type="term" value="P:cell adhesion"/>
    <property type="evidence" value="ECO:0007669"/>
    <property type="project" value="TreeGrafter"/>
</dbReference>
<dbReference type="RefSeq" id="WP_197446189.1">
    <property type="nucleotide sequence ID" value="NZ_CP036426.1"/>
</dbReference>
<dbReference type="Pfam" id="PF02469">
    <property type="entry name" value="Fasciclin"/>
    <property type="match status" value="1"/>
</dbReference>
<name>A0A518H5N3_9BACT</name>